<feature type="transmembrane region" description="Helical" evidence="1">
    <location>
        <begin position="120"/>
        <end position="140"/>
    </location>
</feature>
<comment type="caution">
    <text evidence="2">The sequence shown here is derived from an EMBL/GenBank/DDBJ whole genome shotgun (WGS) entry which is preliminary data.</text>
</comment>
<sequence length="153" mass="17193">MYGIADSKMPVTYSKETCKISDPNKTFELSKEQILSHCFYEDPKDGSTFFSNFENNLFLDKAYVLCPEGLLSNGKNYFEIECVEGTALANGRCGVSSELSGHDSTNFLEYYEKTVFQTSVLPLSVCSLLLSFAVFLIGYFKCCLPKNVQLIVY</sequence>
<gene>
    <name evidence="2" type="ORF">MHBO_003353</name>
</gene>
<dbReference type="Proteomes" id="UP001439008">
    <property type="component" value="Unassembled WGS sequence"/>
</dbReference>
<evidence type="ECO:0000313" key="2">
    <source>
        <dbReference type="EMBL" id="MES1921819.1"/>
    </source>
</evidence>
<keyword evidence="1" id="KW-0812">Transmembrane</keyword>
<protein>
    <submittedName>
        <fullName evidence="2">Uncharacterized protein</fullName>
    </submittedName>
</protein>
<organism evidence="2 3">
    <name type="scientific">Bonamia ostreae</name>
    <dbReference type="NCBI Taxonomy" id="126728"/>
    <lineage>
        <taxon>Eukaryota</taxon>
        <taxon>Sar</taxon>
        <taxon>Rhizaria</taxon>
        <taxon>Endomyxa</taxon>
        <taxon>Ascetosporea</taxon>
        <taxon>Haplosporida</taxon>
        <taxon>Bonamia</taxon>
    </lineage>
</organism>
<proteinExistence type="predicted"/>
<evidence type="ECO:0000256" key="1">
    <source>
        <dbReference type="SAM" id="Phobius"/>
    </source>
</evidence>
<keyword evidence="3" id="KW-1185">Reference proteome</keyword>
<dbReference type="EMBL" id="JBDODL010001810">
    <property type="protein sequence ID" value="MES1921819.1"/>
    <property type="molecule type" value="Genomic_DNA"/>
</dbReference>
<accession>A0ABV2AQJ7</accession>
<keyword evidence="1" id="KW-0472">Membrane</keyword>
<reference evidence="2 3" key="1">
    <citation type="journal article" date="2024" name="BMC Biol.">
        <title>Comparative genomics of Ascetosporea gives new insight into the evolutionary basis for animal parasitism in Rhizaria.</title>
        <authorList>
            <person name="Hiltunen Thoren M."/>
            <person name="Onut-Brannstrom I."/>
            <person name="Alfjorden A."/>
            <person name="Peckova H."/>
            <person name="Swords F."/>
            <person name="Hooper C."/>
            <person name="Holzer A.S."/>
            <person name="Bass D."/>
            <person name="Burki F."/>
        </authorList>
    </citation>
    <scope>NUCLEOTIDE SEQUENCE [LARGE SCALE GENOMIC DNA]</scope>
    <source>
        <strain evidence="2">20-A016</strain>
    </source>
</reference>
<name>A0ABV2AQJ7_9EUKA</name>
<keyword evidence="1" id="KW-1133">Transmembrane helix</keyword>
<evidence type="ECO:0000313" key="3">
    <source>
        <dbReference type="Proteomes" id="UP001439008"/>
    </source>
</evidence>